<keyword evidence="4" id="KW-0717">Septation</keyword>
<reference evidence="6" key="1">
    <citation type="journal article" date="2023" name="Front. Microbiol.">
        <title>Genomic-based phylogenetic and metabolic analyses of the genus Natronomonas, and description of Natronomonas aquatica sp. nov.</title>
        <authorList>
            <person name="Garcia-Roldan A."/>
            <person name="Duran-Viseras A."/>
            <person name="de la Haba R.R."/>
            <person name="Corral P."/>
            <person name="Sanchez-Porro C."/>
            <person name="Ventosa A."/>
        </authorList>
    </citation>
    <scope>NUCLEOTIDE SEQUENCE</scope>
    <source>
        <strain evidence="6">F2-12</strain>
    </source>
</reference>
<dbReference type="Gene3D" id="3.30.1330.20">
    <property type="entry name" value="Tubulin/FtsZ, C-terminal domain"/>
    <property type="match status" value="1"/>
</dbReference>
<feature type="domain" description="Tubulin/FtsZ 2-layer sandwich" evidence="5">
    <location>
        <begin position="133"/>
        <end position="249"/>
    </location>
</feature>
<dbReference type="RefSeq" id="WP_256028515.1">
    <property type="nucleotide sequence ID" value="NZ_JAHLKM010000002.1"/>
</dbReference>
<dbReference type="InterPro" id="IPR024757">
    <property type="entry name" value="FtsZ_C"/>
</dbReference>
<dbReference type="GO" id="GO:0003924">
    <property type="term" value="F:GTPase activity"/>
    <property type="evidence" value="ECO:0007669"/>
    <property type="project" value="InterPro"/>
</dbReference>
<evidence type="ECO:0000256" key="4">
    <source>
        <dbReference type="ARBA" id="ARBA00023210"/>
    </source>
</evidence>
<keyword evidence="1" id="KW-0963">Cytoplasm</keyword>
<dbReference type="PANTHER" id="PTHR30314">
    <property type="entry name" value="CELL DIVISION PROTEIN FTSZ-RELATED"/>
    <property type="match status" value="1"/>
</dbReference>
<proteinExistence type="predicted"/>
<protein>
    <recommendedName>
        <fullName evidence="5">Tubulin/FtsZ 2-layer sandwich domain-containing protein</fullName>
    </recommendedName>
</protein>
<evidence type="ECO:0000313" key="7">
    <source>
        <dbReference type="Proteomes" id="UP001139494"/>
    </source>
</evidence>
<evidence type="ECO:0000256" key="2">
    <source>
        <dbReference type="ARBA" id="ARBA00022741"/>
    </source>
</evidence>
<dbReference type="InterPro" id="IPR037103">
    <property type="entry name" value="Tubulin/FtsZ-like_C"/>
</dbReference>
<evidence type="ECO:0000313" key="6">
    <source>
        <dbReference type="EMBL" id="MCQ4332589.1"/>
    </source>
</evidence>
<dbReference type="GO" id="GO:0005525">
    <property type="term" value="F:GTP binding"/>
    <property type="evidence" value="ECO:0007669"/>
    <property type="project" value="UniProtKB-KW"/>
</dbReference>
<name>A0A9R1CRY7_9EURY</name>
<dbReference type="Proteomes" id="UP001139494">
    <property type="component" value="Unassembled WGS sequence"/>
</dbReference>
<comment type="caution">
    <text evidence="6">The sequence shown here is derived from an EMBL/GenBank/DDBJ whole genome shotgun (WGS) entry which is preliminary data.</text>
</comment>
<dbReference type="SUPFAM" id="SSF55307">
    <property type="entry name" value="Tubulin C-terminal domain-like"/>
    <property type="match status" value="1"/>
</dbReference>
<sequence>MTADEPDPIPENALEDSVLVIGGEAVGRSVAARFADADGVRVADGAPAPDAVVLAVDAGRSDGTDLAFPSLPDAVVRFAVVAVPEQPTSDEQAVLDAIEPHVDAIVLTSERGIEGLAAAVDTLVSVVRDTGLVNVDLADVETVFRPVELAVLGVGAGAIDEPTAAARDAIAALPGGVETDAAGGALVDLIGPPGMSIADVDGAVSAVRNRIGPEAHLIWGGSVDPALEGELTVRLVVAGVESVRVTAGDDCPRCGTPLSAYTLDGRTMLSCEACGFADVSVRLRG</sequence>
<dbReference type="EMBL" id="JAHLKM010000002">
    <property type="protein sequence ID" value="MCQ4332589.1"/>
    <property type="molecule type" value="Genomic_DNA"/>
</dbReference>
<organism evidence="6 7">
    <name type="scientific">Natronomonas aquatica</name>
    <dbReference type="NCBI Taxonomy" id="2841590"/>
    <lineage>
        <taxon>Archaea</taxon>
        <taxon>Methanobacteriati</taxon>
        <taxon>Methanobacteriota</taxon>
        <taxon>Stenosarchaea group</taxon>
        <taxon>Halobacteria</taxon>
        <taxon>Halobacteriales</taxon>
        <taxon>Natronomonadaceae</taxon>
        <taxon>Natronomonas</taxon>
    </lineage>
</organism>
<accession>A0A9R1CRY7</accession>
<dbReference type="InterPro" id="IPR018316">
    <property type="entry name" value="Tubulin/FtsZ_2-layer-sand-dom"/>
</dbReference>
<evidence type="ECO:0000256" key="3">
    <source>
        <dbReference type="ARBA" id="ARBA00023134"/>
    </source>
</evidence>
<keyword evidence="7" id="KW-1185">Reference proteome</keyword>
<dbReference type="GO" id="GO:0032153">
    <property type="term" value="C:cell division site"/>
    <property type="evidence" value="ECO:0007669"/>
    <property type="project" value="TreeGrafter"/>
</dbReference>
<dbReference type="InterPro" id="IPR045061">
    <property type="entry name" value="FtsZ/CetZ"/>
</dbReference>
<dbReference type="PANTHER" id="PTHR30314:SF3">
    <property type="entry name" value="MITOCHONDRIAL DIVISION PROTEIN FSZA"/>
    <property type="match status" value="1"/>
</dbReference>
<keyword evidence="2" id="KW-0547">Nucleotide-binding</keyword>
<dbReference type="AlphaFoldDB" id="A0A9R1CRY7"/>
<evidence type="ECO:0000256" key="1">
    <source>
        <dbReference type="ARBA" id="ARBA00022490"/>
    </source>
</evidence>
<dbReference type="GO" id="GO:0051301">
    <property type="term" value="P:cell division"/>
    <property type="evidence" value="ECO:0007669"/>
    <property type="project" value="TreeGrafter"/>
</dbReference>
<gene>
    <name evidence="6" type="ORF">KM295_03605</name>
</gene>
<keyword evidence="4" id="KW-0131">Cell cycle</keyword>
<dbReference type="Pfam" id="PF12327">
    <property type="entry name" value="FtsZ_C"/>
    <property type="match status" value="1"/>
</dbReference>
<dbReference type="InterPro" id="IPR008280">
    <property type="entry name" value="Tub_FtsZ_C"/>
</dbReference>
<keyword evidence="3" id="KW-0342">GTP-binding</keyword>
<dbReference type="GO" id="GO:0005737">
    <property type="term" value="C:cytoplasm"/>
    <property type="evidence" value="ECO:0007669"/>
    <property type="project" value="TreeGrafter"/>
</dbReference>
<keyword evidence="4" id="KW-0132">Cell division</keyword>
<evidence type="ECO:0000259" key="5">
    <source>
        <dbReference type="SMART" id="SM00865"/>
    </source>
</evidence>
<dbReference type="SMART" id="SM00865">
    <property type="entry name" value="Tubulin_C"/>
    <property type="match status" value="1"/>
</dbReference>